<sequence>MSNPLDQPEIPTPVPPSTATPTPASADQRDHQSDKRQPLAIEYNNPNTEEEVQTLDLGEGNVIKLDKLGPMIINNDGTLSRIQNWQDLHPIEQERTVRLLVKKRNLVRLKNLSDVEKAKGEDNGEELTALKEGNEEE</sequence>
<comment type="caution">
    <text evidence="2">The sequence shown here is derived from an EMBL/GenBank/DDBJ whole genome shotgun (WGS) entry which is preliminary data.</text>
</comment>
<dbReference type="PANTHER" id="PTHR39474:SF1">
    <property type="entry name" value="FUNGAL SPECIFIC TRANSCRIPTION FACTOR"/>
    <property type="match status" value="1"/>
</dbReference>
<dbReference type="OrthoDB" id="4590138at2759"/>
<protein>
    <submittedName>
        <fullName evidence="2">Uncharacterized protein</fullName>
    </submittedName>
</protein>
<gene>
    <name evidence="2" type="ORF">C361_04159</name>
</gene>
<feature type="region of interest" description="Disordered" evidence="1">
    <location>
        <begin position="1"/>
        <end position="37"/>
    </location>
</feature>
<accession>A0A854QCE8</accession>
<proteinExistence type="predicted"/>
<dbReference type="EMBL" id="AMKT01000049">
    <property type="protein sequence ID" value="OXG20097.1"/>
    <property type="molecule type" value="Genomic_DNA"/>
</dbReference>
<dbReference type="PANTHER" id="PTHR39474">
    <property type="entry name" value="UNNAMED PRODUCT"/>
    <property type="match status" value="1"/>
</dbReference>
<evidence type="ECO:0000256" key="1">
    <source>
        <dbReference type="SAM" id="MobiDB-lite"/>
    </source>
</evidence>
<organism evidence="2 3">
    <name type="scientific">Cryptococcus neoformans Tu259-1</name>
    <dbReference type="NCBI Taxonomy" id="1230072"/>
    <lineage>
        <taxon>Eukaryota</taxon>
        <taxon>Fungi</taxon>
        <taxon>Dikarya</taxon>
        <taxon>Basidiomycota</taxon>
        <taxon>Agaricomycotina</taxon>
        <taxon>Tremellomycetes</taxon>
        <taxon>Tremellales</taxon>
        <taxon>Cryptococcaceae</taxon>
        <taxon>Cryptococcus</taxon>
        <taxon>Cryptococcus neoformans species complex</taxon>
    </lineage>
</organism>
<feature type="region of interest" description="Disordered" evidence="1">
    <location>
        <begin position="115"/>
        <end position="137"/>
    </location>
</feature>
<evidence type="ECO:0000313" key="2">
    <source>
        <dbReference type="EMBL" id="OXG20097.1"/>
    </source>
</evidence>
<feature type="compositionally biased region" description="Basic and acidic residues" evidence="1">
    <location>
        <begin position="27"/>
        <end position="37"/>
    </location>
</feature>
<dbReference type="AlphaFoldDB" id="A0A854QCE8"/>
<name>A0A854QCE8_CRYNE</name>
<evidence type="ECO:0000313" key="3">
    <source>
        <dbReference type="Proteomes" id="UP000199727"/>
    </source>
</evidence>
<dbReference type="Proteomes" id="UP000199727">
    <property type="component" value="Unassembled WGS sequence"/>
</dbReference>
<reference evidence="2 3" key="1">
    <citation type="submission" date="2017-06" db="EMBL/GenBank/DDBJ databases">
        <title>Global population genomics of the pathogenic fungus Cryptococcus neoformans var. grubii.</title>
        <authorList>
            <person name="Cuomo C."/>
            <person name="Litvintseva A."/>
            <person name="Chen Y."/>
            <person name="Young S."/>
            <person name="Zeng Q."/>
            <person name="Chapman S."/>
            <person name="Gujja S."/>
            <person name="Saif S."/>
            <person name="Birren B."/>
        </authorList>
    </citation>
    <scope>NUCLEOTIDE SEQUENCE [LARGE SCALE GENOMIC DNA]</scope>
    <source>
        <strain evidence="2 3">Tu259-1</strain>
    </source>
</reference>